<name>A0A3S5AA02_9PLAT</name>
<evidence type="ECO:0000256" key="1">
    <source>
        <dbReference type="SAM" id="MobiDB-lite"/>
    </source>
</evidence>
<reference evidence="2" key="1">
    <citation type="submission" date="2018-11" db="EMBL/GenBank/DDBJ databases">
        <authorList>
            <consortium name="Pathogen Informatics"/>
        </authorList>
    </citation>
    <scope>NUCLEOTIDE SEQUENCE</scope>
</reference>
<dbReference type="AlphaFoldDB" id="A0A3S5AA02"/>
<keyword evidence="3" id="KW-1185">Reference proteome</keyword>
<proteinExistence type="predicted"/>
<sequence length="433" mass="47604">MRIRKVNNCRLLGHSVGQIEQQETALKDQGSSRRLSADDTPANAHTTKSVIPASHLSPRLKISLIHRGLPSGRLKWTGVSAMASGFRLPALSAELVMHSSQRPLKSPFRFRLFAQPLTGCLADWQSCLFFDQIRVCLCLEPATFYSNQYCGFFSSPSLPGCFAVSLPLALSVSVLLLHRLRAQAYIHRCAYALQLEVIAHSGERVKLANEKRARINFARSYPPICHVFSITLCLHVPLSVCLSGSVWLSVCMYASRLTPTNAQKRGCPSRSPDSCQQEFRITATNTIVSSVSSRLPSLQASDFASALVKFTLDSRQPPYIHTYIYIHILHASWGSSASRTALPFRPRGSVASADCQSRRSSLLLSVLLEGIAIFGAQPAPSHDDLVSGLVSSTGGRLHQVRLSVLCMHACGRRVRLVWKSAQSRLARPTPTDE</sequence>
<gene>
    <name evidence="2" type="ORF">PXEA_LOCUS9025</name>
</gene>
<dbReference type="Proteomes" id="UP000784294">
    <property type="component" value="Unassembled WGS sequence"/>
</dbReference>
<evidence type="ECO:0000313" key="2">
    <source>
        <dbReference type="EMBL" id="VEL15585.1"/>
    </source>
</evidence>
<accession>A0A3S5AA02</accession>
<comment type="caution">
    <text evidence="2">The sequence shown here is derived from an EMBL/GenBank/DDBJ whole genome shotgun (WGS) entry which is preliminary data.</text>
</comment>
<protein>
    <submittedName>
        <fullName evidence="2">Uncharacterized protein</fullName>
    </submittedName>
</protein>
<organism evidence="2 3">
    <name type="scientific">Protopolystoma xenopodis</name>
    <dbReference type="NCBI Taxonomy" id="117903"/>
    <lineage>
        <taxon>Eukaryota</taxon>
        <taxon>Metazoa</taxon>
        <taxon>Spiralia</taxon>
        <taxon>Lophotrochozoa</taxon>
        <taxon>Platyhelminthes</taxon>
        <taxon>Monogenea</taxon>
        <taxon>Polyopisthocotylea</taxon>
        <taxon>Polystomatidea</taxon>
        <taxon>Polystomatidae</taxon>
        <taxon>Protopolystoma</taxon>
    </lineage>
</organism>
<evidence type="ECO:0000313" key="3">
    <source>
        <dbReference type="Proteomes" id="UP000784294"/>
    </source>
</evidence>
<feature type="region of interest" description="Disordered" evidence="1">
    <location>
        <begin position="24"/>
        <end position="48"/>
    </location>
</feature>
<dbReference type="EMBL" id="CAAALY010025128">
    <property type="protein sequence ID" value="VEL15585.1"/>
    <property type="molecule type" value="Genomic_DNA"/>
</dbReference>